<dbReference type="AlphaFoldDB" id="A0AAW0ABV2"/>
<comment type="caution">
    <text evidence="1">The sequence shown here is derived from an EMBL/GenBank/DDBJ whole genome shotgun (WGS) entry which is preliminary data.</text>
</comment>
<dbReference type="Proteomes" id="UP001362999">
    <property type="component" value="Unassembled WGS sequence"/>
</dbReference>
<proteinExistence type="predicted"/>
<accession>A0AAW0ABV2</accession>
<reference evidence="1 2" key="1">
    <citation type="journal article" date="2024" name="J Genomics">
        <title>Draft genome sequencing and assembly of Favolaschia claudopus CIRM-BRFM 2984 isolated from oak limbs.</title>
        <authorList>
            <person name="Navarro D."/>
            <person name="Drula E."/>
            <person name="Chaduli D."/>
            <person name="Cazenave R."/>
            <person name="Ahrendt S."/>
            <person name="Wang J."/>
            <person name="Lipzen A."/>
            <person name="Daum C."/>
            <person name="Barry K."/>
            <person name="Grigoriev I.V."/>
            <person name="Favel A."/>
            <person name="Rosso M.N."/>
            <person name="Martin F."/>
        </authorList>
    </citation>
    <scope>NUCLEOTIDE SEQUENCE [LARGE SCALE GENOMIC DNA]</scope>
    <source>
        <strain evidence="1 2">CIRM-BRFM 2984</strain>
    </source>
</reference>
<keyword evidence="2" id="KW-1185">Reference proteome</keyword>
<evidence type="ECO:0000313" key="2">
    <source>
        <dbReference type="Proteomes" id="UP001362999"/>
    </source>
</evidence>
<protein>
    <submittedName>
        <fullName evidence="1">Uncharacterized protein</fullName>
    </submittedName>
</protein>
<gene>
    <name evidence="1" type="ORF">R3P38DRAFT_3213970</name>
</gene>
<dbReference type="EMBL" id="JAWWNJ010000075">
    <property type="protein sequence ID" value="KAK7006639.1"/>
    <property type="molecule type" value="Genomic_DNA"/>
</dbReference>
<sequence>MLPSFSPVFTTLGSSCRPSITRSLSTFNDRANLDVIRKTSAYQSDGFGSIFNVALYRASTIRRYNESGIHKKSGTPPNGAWTMYAERHVHAVLDRVENCISTEAYLHYALNRSGLTRVPYMCACGTMHHKLHRFTGSAHWDQILTSGLNSLGIRASKIWLTPTSSSLSAEVRKAYDAIRCS</sequence>
<name>A0AAW0ABV2_9AGAR</name>
<organism evidence="1 2">
    <name type="scientific">Favolaschia claudopus</name>
    <dbReference type="NCBI Taxonomy" id="2862362"/>
    <lineage>
        <taxon>Eukaryota</taxon>
        <taxon>Fungi</taxon>
        <taxon>Dikarya</taxon>
        <taxon>Basidiomycota</taxon>
        <taxon>Agaricomycotina</taxon>
        <taxon>Agaricomycetes</taxon>
        <taxon>Agaricomycetidae</taxon>
        <taxon>Agaricales</taxon>
        <taxon>Marasmiineae</taxon>
        <taxon>Mycenaceae</taxon>
        <taxon>Favolaschia</taxon>
    </lineage>
</organism>
<evidence type="ECO:0000313" key="1">
    <source>
        <dbReference type="EMBL" id="KAK7006639.1"/>
    </source>
</evidence>